<reference evidence="2 3" key="1">
    <citation type="journal article" date="2024" name="G3 (Bethesda)">
        <title>Genome assembly of Hibiscus sabdariffa L. provides insights into metabolisms of medicinal natural products.</title>
        <authorList>
            <person name="Kim T."/>
        </authorList>
    </citation>
    <scope>NUCLEOTIDE SEQUENCE [LARGE SCALE GENOMIC DNA]</scope>
    <source>
        <strain evidence="2">TK-2024</strain>
        <tissue evidence="2">Old leaves</tissue>
    </source>
</reference>
<dbReference type="PANTHER" id="PTHR46327:SF2">
    <property type="entry name" value="SEQUENCE-SPECIFIC DNA BINDING TRANSCRIPTION FACTOR"/>
    <property type="match status" value="1"/>
</dbReference>
<comment type="caution">
    <text evidence="2">The sequence shown here is derived from an EMBL/GenBank/DDBJ whole genome shotgun (WGS) entry which is preliminary data.</text>
</comment>
<feature type="region of interest" description="Disordered" evidence="1">
    <location>
        <begin position="1"/>
        <end position="52"/>
    </location>
</feature>
<protein>
    <submittedName>
        <fullName evidence="2">Uncharacterized protein</fullName>
    </submittedName>
</protein>
<feature type="compositionally biased region" description="Basic and acidic residues" evidence="1">
    <location>
        <begin position="17"/>
        <end position="38"/>
    </location>
</feature>
<gene>
    <name evidence="2" type="ORF">V6N11_004636</name>
</gene>
<proteinExistence type="predicted"/>
<dbReference type="EMBL" id="JBBPBN010000015">
    <property type="protein sequence ID" value="KAK9024476.1"/>
    <property type="molecule type" value="Genomic_DNA"/>
</dbReference>
<organism evidence="2 3">
    <name type="scientific">Hibiscus sabdariffa</name>
    <name type="common">roselle</name>
    <dbReference type="NCBI Taxonomy" id="183260"/>
    <lineage>
        <taxon>Eukaryota</taxon>
        <taxon>Viridiplantae</taxon>
        <taxon>Streptophyta</taxon>
        <taxon>Embryophyta</taxon>
        <taxon>Tracheophyta</taxon>
        <taxon>Spermatophyta</taxon>
        <taxon>Magnoliopsida</taxon>
        <taxon>eudicotyledons</taxon>
        <taxon>Gunneridae</taxon>
        <taxon>Pentapetalae</taxon>
        <taxon>rosids</taxon>
        <taxon>malvids</taxon>
        <taxon>Malvales</taxon>
        <taxon>Malvaceae</taxon>
        <taxon>Malvoideae</taxon>
        <taxon>Hibiscus</taxon>
    </lineage>
</organism>
<evidence type="ECO:0000313" key="2">
    <source>
        <dbReference type="EMBL" id="KAK9024476.1"/>
    </source>
</evidence>
<name>A0ABR2SGP8_9ROSI</name>
<evidence type="ECO:0000256" key="1">
    <source>
        <dbReference type="SAM" id="MobiDB-lite"/>
    </source>
</evidence>
<dbReference type="PANTHER" id="PTHR46327">
    <property type="entry name" value="F16F4.11 PROTEIN-RELATED"/>
    <property type="match status" value="1"/>
</dbReference>
<accession>A0ABR2SGP8</accession>
<evidence type="ECO:0000313" key="3">
    <source>
        <dbReference type="Proteomes" id="UP001396334"/>
    </source>
</evidence>
<dbReference type="Proteomes" id="UP001396334">
    <property type="component" value="Unassembled WGS sequence"/>
</dbReference>
<keyword evidence="3" id="KW-1185">Reference proteome</keyword>
<sequence>MPNKITDDESDGDDEAMDGHSRGPNGHGDDEEKGENSSRKRPKNRAVSMPLSSLMQQLKSEVVKVIEDGSKSAWEKKNWMQMRAMELEEQQVSHQCQAFELEKQRLNM</sequence>